<accession>A0A9N9TLB2</accession>
<keyword evidence="4" id="KW-1185">Reference proteome</keyword>
<evidence type="ECO:0000313" key="3">
    <source>
        <dbReference type="EMBL" id="CAG9856044.1"/>
    </source>
</evidence>
<dbReference type="GO" id="GO:0005730">
    <property type="term" value="C:nucleolus"/>
    <property type="evidence" value="ECO:0007669"/>
    <property type="project" value="TreeGrafter"/>
</dbReference>
<dbReference type="InterPro" id="IPR018784">
    <property type="entry name" value="LLPH-like"/>
</dbReference>
<dbReference type="EMBL" id="OU900104">
    <property type="protein sequence ID" value="CAG9856044.1"/>
    <property type="molecule type" value="Genomic_DNA"/>
</dbReference>
<dbReference type="OrthoDB" id="6257894at2759"/>
<dbReference type="Proteomes" id="UP001153712">
    <property type="component" value="Chromosome 11"/>
</dbReference>
<reference evidence="3" key="1">
    <citation type="submission" date="2022-01" db="EMBL/GenBank/DDBJ databases">
        <authorList>
            <person name="King R."/>
        </authorList>
    </citation>
    <scope>NUCLEOTIDE SEQUENCE</scope>
</reference>
<dbReference type="PANTHER" id="PTHR34253:SF1">
    <property type="entry name" value="PROTEIN LLP HOMOLOG"/>
    <property type="match status" value="1"/>
</dbReference>
<evidence type="ECO:0000256" key="1">
    <source>
        <dbReference type="ARBA" id="ARBA00034118"/>
    </source>
</evidence>
<dbReference type="Pfam" id="PF10169">
    <property type="entry name" value="LLPH"/>
    <property type="match status" value="1"/>
</dbReference>
<dbReference type="GO" id="GO:0003723">
    <property type="term" value="F:RNA binding"/>
    <property type="evidence" value="ECO:0007669"/>
    <property type="project" value="TreeGrafter"/>
</dbReference>
<evidence type="ECO:0000256" key="2">
    <source>
        <dbReference type="SAM" id="MobiDB-lite"/>
    </source>
</evidence>
<organism evidence="3 4">
    <name type="scientific">Phyllotreta striolata</name>
    <name type="common">Striped flea beetle</name>
    <name type="synonym">Crioceris striolata</name>
    <dbReference type="NCBI Taxonomy" id="444603"/>
    <lineage>
        <taxon>Eukaryota</taxon>
        <taxon>Metazoa</taxon>
        <taxon>Ecdysozoa</taxon>
        <taxon>Arthropoda</taxon>
        <taxon>Hexapoda</taxon>
        <taxon>Insecta</taxon>
        <taxon>Pterygota</taxon>
        <taxon>Neoptera</taxon>
        <taxon>Endopterygota</taxon>
        <taxon>Coleoptera</taxon>
        <taxon>Polyphaga</taxon>
        <taxon>Cucujiformia</taxon>
        <taxon>Chrysomeloidea</taxon>
        <taxon>Chrysomelidae</taxon>
        <taxon>Galerucinae</taxon>
        <taxon>Alticini</taxon>
        <taxon>Phyllotreta</taxon>
    </lineage>
</organism>
<proteinExistence type="inferred from homology"/>
<sequence length="132" mass="15611">MAKSLRSKWRRKMRAVKRERYSKKELVRLKKTLGIEDTAEASSSSKPDAEMSEIINFTTVEEIKQKRKEKEEKDIMDESTIEDIKKFNPKTLRNENGAYPVWVHPRKIRKCKKTKEKTKKKSKGKVNKVTKE</sequence>
<name>A0A9N9TLB2_PHYSR</name>
<evidence type="ECO:0000313" key="4">
    <source>
        <dbReference type="Proteomes" id="UP001153712"/>
    </source>
</evidence>
<dbReference type="PANTHER" id="PTHR34253">
    <property type="entry name" value="PROTEIN LLP HOMOLOG"/>
    <property type="match status" value="1"/>
</dbReference>
<dbReference type="AlphaFoldDB" id="A0A9N9TLB2"/>
<evidence type="ECO:0008006" key="5">
    <source>
        <dbReference type="Google" id="ProtNLM"/>
    </source>
</evidence>
<dbReference type="GO" id="GO:0097484">
    <property type="term" value="P:dendrite extension"/>
    <property type="evidence" value="ECO:0007669"/>
    <property type="project" value="TreeGrafter"/>
</dbReference>
<dbReference type="GO" id="GO:0001099">
    <property type="term" value="F:basal RNA polymerase II transcription machinery binding"/>
    <property type="evidence" value="ECO:0007669"/>
    <property type="project" value="TreeGrafter"/>
</dbReference>
<protein>
    <recommendedName>
        <fullName evidence="5">Protein LLP homolog</fullName>
    </recommendedName>
</protein>
<comment type="similarity">
    <text evidence="1">Belongs to the learning-associated protein family.</text>
</comment>
<gene>
    <name evidence="3" type="ORF">PHYEVI_LOCUS2471</name>
</gene>
<feature type="region of interest" description="Disordered" evidence="2">
    <location>
        <begin position="110"/>
        <end position="132"/>
    </location>
</feature>